<protein>
    <recommendedName>
        <fullName evidence="4">DUF3999 family protein</fullName>
    </recommendedName>
</protein>
<keyword evidence="1" id="KW-1133">Transmembrane helix</keyword>
<evidence type="ECO:0000256" key="1">
    <source>
        <dbReference type="SAM" id="Phobius"/>
    </source>
</evidence>
<keyword evidence="3" id="KW-1185">Reference proteome</keyword>
<proteinExistence type="predicted"/>
<dbReference type="Proteomes" id="UP000604730">
    <property type="component" value="Unassembled WGS sequence"/>
</dbReference>
<feature type="transmembrane region" description="Helical" evidence="1">
    <location>
        <begin position="346"/>
        <end position="377"/>
    </location>
</feature>
<keyword evidence="1" id="KW-0812">Transmembrane</keyword>
<name>A0ABS1IWA8_9FIRM</name>
<reference evidence="2 3" key="1">
    <citation type="submission" date="2021-01" db="EMBL/GenBank/DDBJ databases">
        <title>Isolation and description of Catonella massiliensis sp. nov., a novel Catonella species, isolated from a stable periodontitis subject.</title>
        <authorList>
            <person name="Antezack A."/>
            <person name="Boxberger M."/>
            <person name="La Scola B."/>
            <person name="Monnet-Corti V."/>
        </authorList>
    </citation>
    <scope>NUCLEOTIDE SEQUENCE [LARGE SCALE GENOMIC DNA]</scope>
    <source>
        <strain evidence="2 3">Marseille-Q4567</strain>
    </source>
</reference>
<sequence>MFPFGYYPEYGPEEYDEENQVYKRIDDTAKFDIKINDKEIKKNLRHSLYYSDFDFDIHKEMSFLIDGYIKDDFYSPELPVTKYVYEIGGVDKELYKLATAGIEVPSFDGKRKYYLEQSYGFTTDDKGGARIGITAENGKEVELYVIGEPTKEMPEWKFYESSSNESKEIKGEMQLKSTSKMTFKEFALTSYDKGGQILESDWYNIIVELYKQATVENSGAIFISVYDTGERLKSLLRWYEYEITLAPGEKITNTIEAPMYPTIDEEYDPDIYRYNYLLSPASTWAKFGNLNVDINTPFYLIDNSQDGFTKTKTGYNFKSSGLPEGELRFSLSAVEKPERKSNIGTFYILGMLMFGLLQILPIIVGVVTVVVLVVVWVRKRRRE</sequence>
<accession>A0ABS1IWA8</accession>
<comment type="caution">
    <text evidence="2">The sequence shown here is derived from an EMBL/GenBank/DDBJ whole genome shotgun (WGS) entry which is preliminary data.</text>
</comment>
<evidence type="ECO:0000313" key="3">
    <source>
        <dbReference type="Proteomes" id="UP000604730"/>
    </source>
</evidence>
<organism evidence="2 3">
    <name type="scientific">Catonella massiliensis</name>
    <dbReference type="NCBI Taxonomy" id="2799636"/>
    <lineage>
        <taxon>Bacteria</taxon>
        <taxon>Bacillati</taxon>
        <taxon>Bacillota</taxon>
        <taxon>Clostridia</taxon>
        <taxon>Lachnospirales</taxon>
        <taxon>Lachnospiraceae</taxon>
        <taxon>Catonella</taxon>
    </lineage>
</organism>
<dbReference type="EMBL" id="JAEPRJ010000001">
    <property type="protein sequence ID" value="MBK5896187.1"/>
    <property type="molecule type" value="Genomic_DNA"/>
</dbReference>
<evidence type="ECO:0008006" key="4">
    <source>
        <dbReference type="Google" id="ProtNLM"/>
    </source>
</evidence>
<dbReference type="RefSeq" id="WP_208427774.1">
    <property type="nucleotide sequence ID" value="NZ_JAEPRJ010000001.1"/>
</dbReference>
<evidence type="ECO:0000313" key="2">
    <source>
        <dbReference type="EMBL" id="MBK5896187.1"/>
    </source>
</evidence>
<gene>
    <name evidence="2" type="ORF">JJN12_00070</name>
</gene>
<keyword evidence="1" id="KW-0472">Membrane</keyword>